<name>A0AA91DM11_VARPD</name>
<accession>A0AA91DM11</accession>
<protein>
    <submittedName>
        <fullName evidence="1">Uncharacterized protein</fullName>
    </submittedName>
</protein>
<dbReference type="EMBL" id="LVHG01000055">
    <property type="protein sequence ID" value="OAK61702.1"/>
    <property type="molecule type" value="Genomic_DNA"/>
</dbReference>
<proteinExistence type="predicted"/>
<dbReference type="RefSeq" id="WP_081269168.1">
    <property type="nucleotide sequence ID" value="NZ_LVHG01000055.1"/>
</dbReference>
<gene>
    <name evidence="1" type="ORF">A3K87_20665</name>
</gene>
<reference evidence="1 2" key="1">
    <citation type="submission" date="2016-03" db="EMBL/GenBank/DDBJ databases">
        <title>Genome sequence of Variovorax paradoxus KB5.</title>
        <authorList>
            <person name="Jeong H."/>
            <person name="Hong C.E."/>
            <person name="Jo S.H."/>
            <person name="Park J.M."/>
        </authorList>
    </citation>
    <scope>NUCLEOTIDE SEQUENCE [LARGE SCALE GENOMIC DNA]</scope>
    <source>
        <strain evidence="1 2">KB5</strain>
    </source>
</reference>
<evidence type="ECO:0000313" key="1">
    <source>
        <dbReference type="EMBL" id="OAK61702.1"/>
    </source>
</evidence>
<dbReference type="Proteomes" id="UP000077852">
    <property type="component" value="Unassembled WGS sequence"/>
</dbReference>
<comment type="caution">
    <text evidence="1">The sequence shown here is derived from an EMBL/GenBank/DDBJ whole genome shotgun (WGS) entry which is preliminary data.</text>
</comment>
<organism evidence="1 2">
    <name type="scientific">Variovorax paradoxus</name>
    <dbReference type="NCBI Taxonomy" id="34073"/>
    <lineage>
        <taxon>Bacteria</taxon>
        <taxon>Pseudomonadati</taxon>
        <taxon>Pseudomonadota</taxon>
        <taxon>Betaproteobacteria</taxon>
        <taxon>Burkholderiales</taxon>
        <taxon>Comamonadaceae</taxon>
        <taxon>Variovorax</taxon>
    </lineage>
</organism>
<sequence length="83" mass="9318">MTTNTQGLPLSLKSAVFERQDKIRDGINRMIAEHRRGNFFDDGSINISRLIANIGIQVYEREVTPVLAEIRAETAKARECSPS</sequence>
<dbReference type="AlphaFoldDB" id="A0AA91DM11"/>
<evidence type="ECO:0000313" key="2">
    <source>
        <dbReference type="Proteomes" id="UP000077852"/>
    </source>
</evidence>